<keyword evidence="6" id="KW-1185">Reference proteome</keyword>
<keyword evidence="2" id="KW-0689">Ribosomal protein</keyword>
<evidence type="ECO:0000256" key="4">
    <source>
        <dbReference type="ARBA" id="ARBA00035267"/>
    </source>
</evidence>
<comment type="caution">
    <text evidence="5">The sequence shown here is derived from an EMBL/GenBank/DDBJ whole genome shotgun (WGS) entry which is preliminary data.</text>
</comment>
<organism evidence="5 6">
    <name type="scientific">Phycomyces blakesleeanus</name>
    <dbReference type="NCBI Taxonomy" id="4837"/>
    <lineage>
        <taxon>Eukaryota</taxon>
        <taxon>Fungi</taxon>
        <taxon>Fungi incertae sedis</taxon>
        <taxon>Mucoromycota</taxon>
        <taxon>Mucoromycotina</taxon>
        <taxon>Mucoromycetes</taxon>
        <taxon>Mucorales</taxon>
        <taxon>Phycomycetaceae</taxon>
        <taxon>Phycomyces</taxon>
    </lineage>
</organism>
<proteinExistence type="inferred from homology"/>
<dbReference type="Pfam" id="PF01016">
    <property type="entry name" value="Ribosomal_L27"/>
    <property type="match status" value="1"/>
</dbReference>
<dbReference type="PROSITE" id="PS00831">
    <property type="entry name" value="RIBOSOMAL_L27"/>
    <property type="match status" value="1"/>
</dbReference>
<comment type="similarity">
    <text evidence="1">Belongs to the bacterial ribosomal protein bL27 family.</text>
</comment>
<evidence type="ECO:0000313" key="6">
    <source>
        <dbReference type="Proteomes" id="UP001448207"/>
    </source>
</evidence>
<evidence type="ECO:0000256" key="1">
    <source>
        <dbReference type="ARBA" id="ARBA00010797"/>
    </source>
</evidence>
<keyword evidence="3" id="KW-0687">Ribonucleoprotein</keyword>
<dbReference type="Gene3D" id="2.40.50.100">
    <property type="match status" value="1"/>
</dbReference>
<name>A0ABR3AIC7_PHYBL</name>
<evidence type="ECO:0000256" key="2">
    <source>
        <dbReference type="ARBA" id="ARBA00022980"/>
    </source>
</evidence>
<dbReference type="PRINTS" id="PR00063">
    <property type="entry name" value="RIBOSOMALL27"/>
</dbReference>
<evidence type="ECO:0000313" key="5">
    <source>
        <dbReference type="EMBL" id="KAL0074155.1"/>
    </source>
</evidence>
<dbReference type="PANTHER" id="PTHR15893">
    <property type="entry name" value="RIBOSOMAL PROTEIN L27"/>
    <property type="match status" value="1"/>
</dbReference>
<accession>A0ABR3AIC7</accession>
<reference evidence="5 6" key="1">
    <citation type="submission" date="2024-04" db="EMBL/GenBank/DDBJ databases">
        <title>Symmetric and asymmetric DNA N6-adenine methylation regulates different biological responses in Mucorales.</title>
        <authorList>
            <consortium name="Lawrence Berkeley National Laboratory"/>
            <person name="Lax C."/>
            <person name="Mondo S.J."/>
            <person name="Osorio-Concepcion M."/>
            <person name="Muszewska A."/>
            <person name="Corrochano-Luque M."/>
            <person name="Gutierrez G."/>
            <person name="Riley R."/>
            <person name="Lipzen A."/>
            <person name="Guo J."/>
            <person name="Hundley H."/>
            <person name="Amirebrahimi M."/>
            <person name="Ng V."/>
            <person name="Lorenzo-Gutierrez D."/>
            <person name="Binder U."/>
            <person name="Yang J."/>
            <person name="Song Y."/>
            <person name="Canovas D."/>
            <person name="Navarro E."/>
            <person name="Freitag M."/>
            <person name="Gabaldon T."/>
            <person name="Grigoriev I.V."/>
            <person name="Corrochano L.M."/>
            <person name="Nicolas F.E."/>
            <person name="Garre V."/>
        </authorList>
    </citation>
    <scope>NUCLEOTIDE SEQUENCE [LARGE SCALE GENOMIC DNA]</scope>
    <source>
        <strain evidence="5 6">L51</strain>
    </source>
</reference>
<dbReference type="EMBL" id="JBCLYO010000045">
    <property type="protein sequence ID" value="KAL0074155.1"/>
    <property type="molecule type" value="Genomic_DNA"/>
</dbReference>
<gene>
    <name evidence="5" type="ORF">J3Q64DRAFT_1778807</name>
</gene>
<dbReference type="InterPro" id="IPR018261">
    <property type="entry name" value="Ribosomal_bL27_CS"/>
</dbReference>
<evidence type="ECO:0000256" key="3">
    <source>
        <dbReference type="ARBA" id="ARBA00023274"/>
    </source>
</evidence>
<dbReference type="PANTHER" id="PTHR15893:SF0">
    <property type="entry name" value="LARGE RIBOSOMAL SUBUNIT PROTEIN BL27M"/>
    <property type="match status" value="1"/>
</dbReference>
<protein>
    <recommendedName>
        <fullName evidence="4">Large ribosomal subunit protein bL27m</fullName>
    </recommendedName>
</protein>
<dbReference type="Proteomes" id="UP001448207">
    <property type="component" value="Unassembled WGS sequence"/>
</dbReference>
<sequence length="142" mass="15605">MSLLVRSLGQLGLTRTVPRVSCPVVSDMQVRWASKKSGGSSRNGRDSAGRRLGVKKFGGQEVIPGNIIVRQRGTKFHAGDHVGMGKDHTLFALEPGYVRFYKDPAQPKRRCVGIAFSREDTLPVMAGMPKPRRFDLVDLTAL</sequence>
<dbReference type="SUPFAM" id="SSF110324">
    <property type="entry name" value="Ribosomal L27 protein-like"/>
    <property type="match status" value="1"/>
</dbReference>
<dbReference type="HAMAP" id="MF_00539">
    <property type="entry name" value="Ribosomal_bL27"/>
    <property type="match status" value="1"/>
</dbReference>
<dbReference type="NCBIfam" id="TIGR00062">
    <property type="entry name" value="L27"/>
    <property type="match status" value="1"/>
</dbReference>
<dbReference type="InterPro" id="IPR001684">
    <property type="entry name" value="Ribosomal_bL27"/>
</dbReference>